<feature type="transmembrane region" description="Helical" evidence="1">
    <location>
        <begin position="62"/>
        <end position="85"/>
    </location>
</feature>
<dbReference type="EMBL" id="HG994373">
    <property type="protein sequence ID" value="CAF1716286.1"/>
    <property type="molecule type" value="Genomic_DNA"/>
</dbReference>
<keyword evidence="1" id="KW-0472">Membrane</keyword>
<name>A0A816IZ11_BRANA</name>
<dbReference type="AlphaFoldDB" id="A0A816IZ11"/>
<evidence type="ECO:0000313" key="2">
    <source>
        <dbReference type="EMBL" id="CAF1716286.1"/>
    </source>
</evidence>
<dbReference type="Proteomes" id="UP001295469">
    <property type="component" value="Chromosome C09"/>
</dbReference>
<accession>A0A816IZ11</accession>
<reference evidence="2" key="1">
    <citation type="submission" date="2021-01" db="EMBL/GenBank/DDBJ databases">
        <authorList>
            <consortium name="Genoscope - CEA"/>
            <person name="William W."/>
        </authorList>
    </citation>
    <scope>NUCLEOTIDE SEQUENCE</scope>
</reference>
<proteinExistence type="predicted"/>
<protein>
    <submittedName>
        <fullName evidence="2">(rape) hypothetical protein</fullName>
    </submittedName>
</protein>
<keyword evidence="1" id="KW-0812">Transmembrane</keyword>
<organism evidence="2">
    <name type="scientific">Brassica napus</name>
    <name type="common">Rape</name>
    <dbReference type="NCBI Taxonomy" id="3708"/>
    <lineage>
        <taxon>Eukaryota</taxon>
        <taxon>Viridiplantae</taxon>
        <taxon>Streptophyta</taxon>
        <taxon>Embryophyta</taxon>
        <taxon>Tracheophyta</taxon>
        <taxon>Spermatophyta</taxon>
        <taxon>Magnoliopsida</taxon>
        <taxon>eudicotyledons</taxon>
        <taxon>Gunneridae</taxon>
        <taxon>Pentapetalae</taxon>
        <taxon>rosids</taxon>
        <taxon>malvids</taxon>
        <taxon>Brassicales</taxon>
        <taxon>Brassicaceae</taxon>
        <taxon>Brassiceae</taxon>
        <taxon>Brassica</taxon>
    </lineage>
</organism>
<sequence>MEYSTFSFFQIDYVNRTNKTLGIVQHRYDSIFIHISLLLMITFLLVSFNIKGRFSLFFITNGFLDIVYAKSLVKTFISTCVYIIMNSVHQMGLSFIFYYRCNWFVELRQKGLAVLVCFPHHI</sequence>
<evidence type="ECO:0000256" key="1">
    <source>
        <dbReference type="SAM" id="Phobius"/>
    </source>
</evidence>
<keyword evidence="1" id="KW-1133">Transmembrane helix</keyword>
<gene>
    <name evidence="2" type="ORF">DARMORV10_C09P07130.1</name>
</gene>
<feature type="transmembrane region" description="Helical" evidence="1">
    <location>
        <begin position="31"/>
        <end position="50"/>
    </location>
</feature>